<evidence type="ECO:0000313" key="1">
    <source>
        <dbReference type="EMBL" id="EQD34314.1"/>
    </source>
</evidence>
<dbReference type="EMBL" id="AUZX01010273">
    <property type="protein sequence ID" value="EQD48528.1"/>
    <property type="molecule type" value="Genomic_DNA"/>
</dbReference>
<evidence type="ECO:0000313" key="2">
    <source>
        <dbReference type="EMBL" id="EQD48528.1"/>
    </source>
</evidence>
<protein>
    <submittedName>
        <fullName evidence="2">Transposase IS4 family protein</fullName>
    </submittedName>
</protein>
<reference evidence="2" key="1">
    <citation type="submission" date="2013-08" db="EMBL/GenBank/DDBJ databases">
        <authorList>
            <person name="Mendez C."/>
            <person name="Richter M."/>
            <person name="Ferrer M."/>
            <person name="Sanchez J."/>
        </authorList>
    </citation>
    <scope>NUCLEOTIDE SEQUENCE</scope>
</reference>
<name>T0ZVG9_9ZZZZ</name>
<dbReference type="EMBL" id="AUZY01011539">
    <property type="protein sequence ID" value="EQD34314.1"/>
    <property type="molecule type" value="Genomic_DNA"/>
</dbReference>
<proteinExistence type="predicted"/>
<evidence type="ECO:0000313" key="3">
    <source>
        <dbReference type="EMBL" id="EQD55883.1"/>
    </source>
</evidence>
<dbReference type="EMBL" id="AUZZ01003810">
    <property type="protein sequence ID" value="EQD55883.1"/>
    <property type="molecule type" value="Genomic_DNA"/>
</dbReference>
<dbReference type="AlphaFoldDB" id="T0ZVG9"/>
<gene>
    <name evidence="2" type="ORF">B1A_14010</name>
    <name evidence="1" type="ORF">B1B_17271</name>
    <name evidence="3" type="ORF">B2A_05474</name>
</gene>
<sequence length="158" mass="17197">MLACEYALLNVDTCAMDNSDIIKDGVGRTHAGVNGYCPLAVYLGTYSVCLELALRSGTQHSTSETLYNLECVVPMAQRLSAADSKAPILARRDAGFCSAAATAVMADLKLCNAPGLPQVDWLVNWLVKWNPCRIDPQALLRLRATDPATQWFHPRDGE</sequence>
<reference evidence="2" key="2">
    <citation type="journal article" date="2014" name="ISME J.">
        <title>Microbial stratification in low pH oxic and suboxic macroscopic growths along an acid mine drainage.</title>
        <authorList>
            <person name="Mendez-Garcia C."/>
            <person name="Mesa V."/>
            <person name="Sprenger R.R."/>
            <person name="Richter M."/>
            <person name="Diez M.S."/>
            <person name="Solano J."/>
            <person name="Bargiela R."/>
            <person name="Golyshina O.V."/>
            <person name="Manteca A."/>
            <person name="Ramos J.L."/>
            <person name="Gallego J.R."/>
            <person name="Llorente I."/>
            <person name="Martins Dos Santos V.A."/>
            <person name="Jensen O.N."/>
            <person name="Pelaez A.I."/>
            <person name="Sanchez J."/>
            <person name="Ferrer M."/>
        </authorList>
    </citation>
    <scope>NUCLEOTIDE SEQUENCE</scope>
</reference>
<accession>T0ZVG9</accession>
<comment type="caution">
    <text evidence="2">The sequence shown here is derived from an EMBL/GenBank/DDBJ whole genome shotgun (WGS) entry which is preliminary data.</text>
</comment>
<organism evidence="2">
    <name type="scientific">mine drainage metagenome</name>
    <dbReference type="NCBI Taxonomy" id="410659"/>
    <lineage>
        <taxon>unclassified sequences</taxon>
        <taxon>metagenomes</taxon>
        <taxon>ecological metagenomes</taxon>
    </lineage>
</organism>